<dbReference type="EMBL" id="VDEP01000407">
    <property type="protein sequence ID" value="KAA1088095.1"/>
    <property type="molecule type" value="Genomic_DNA"/>
</dbReference>
<dbReference type="PANTHER" id="PTHR33246">
    <property type="entry name" value="CCHC-TYPE DOMAIN-CONTAINING PROTEIN"/>
    <property type="match status" value="1"/>
</dbReference>
<proteinExistence type="predicted"/>
<dbReference type="EMBL" id="VSWC01000067">
    <property type="protein sequence ID" value="KAA1096274.1"/>
    <property type="molecule type" value="Genomic_DNA"/>
</dbReference>
<keyword evidence="4" id="KW-1185">Reference proteome</keyword>
<feature type="compositionally biased region" description="Low complexity" evidence="1">
    <location>
        <begin position="126"/>
        <end position="135"/>
    </location>
</feature>
<comment type="caution">
    <text evidence="3">The sequence shown here is derived from an EMBL/GenBank/DDBJ whole genome shotgun (WGS) entry which is preliminary data.</text>
</comment>
<sequence>MRHAPVDPALISLNSTSMTSHLAPNLVSQLDLDEDSHTNDPSSGLTSGLENIEPLTQLRQGQTTQVLTPQSMPAKKGQKRRTKKEMQVFRAEEAARKEERLVARGVAKLMRKLPPSKSPATRSRISQTPQSQSSQAAVSDANPPFVLEDFENICSYLEEERNYQQIYGSASRTGVGSQVITKAAAYEMFAVYINNCSSQQLHLTGRQLRQRLDAYKKRFVAAKRWSENTGAGIDVGEGLTTIEEILESKCPCYNRMDEIFGQKPNVTPLAQYESQGASNLYDNDDSENPHSPEISYSCLSNMKPTACGNRRELRRD</sequence>
<evidence type="ECO:0000313" key="2">
    <source>
        <dbReference type="EMBL" id="KAA1088095.1"/>
    </source>
</evidence>
<organism evidence="3 4">
    <name type="scientific">Puccinia graminis f. sp. tritici</name>
    <dbReference type="NCBI Taxonomy" id="56615"/>
    <lineage>
        <taxon>Eukaryota</taxon>
        <taxon>Fungi</taxon>
        <taxon>Dikarya</taxon>
        <taxon>Basidiomycota</taxon>
        <taxon>Pucciniomycotina</taxon>
        <taxon>Pucciniomycetes</taxon>
        <taxon>Pucciniales</taxon>
        <taxon>Pucciniaceae</taxon>
        <taxon>Puccinia</taxon>
    </lineage>
</organism>
<evidence type="ECO:0000313" key="4">
    <source>
        <dbReference type="Proteomes" id="UP000324748"/>
    </source>
</evidence>
<evidence type="ECO:0000256" key="1">
    <source>
        <dbReference type="SAM" id="MobiDB-lite"/>
    </source>
</evidence>
<dbReference type="AlphaFoldDB" id="A0A5B0P6L9"/>
<dbReference type="Proteomes" id="UP000325313">
    <property type="component" value="Unassembled WGS sequence"/>
</dbReference>
<feature type="region of interest" description="Disordered" evidence="1">
    <location>
        <begin position="109"/>
        <end position="141"/>
    </location>
</feature>
<protein>
    <submittedName>
        <fullName evidence="3">Uncharacterized protein</fullName>
    </submittedName>
</protein>
<evidence type="ECO:0000313" key="3">
    <source>
        <dbReference type="EMBL" id="KAA1096274.1"/>
    </source>
</evidence>
<feature type="compositionally biased region" description="Polar residues" evidence="1">
    <location>
        <begin position="60"/>
        <end position="71"/>
    </location>
</feature>
<feature type="region of interest" description="Disordered" evidence="1">
    <location>
        <begin position="60"/>
        <end position="84"/>
    </location>
</feature>
<evidence type="ECO:0000313" key="5">
    <source>
        <dbReference type="Proteomes" id="UP000325313"/>
    </source>
</evidence>
<reference evidence="4 5" key="1">
    <citation type="submission" date="2019-05" db="EMBL/GenBank/DDBJ databases">
        <title>Emergence of the Ug99 lineage of the wheat stem rust pathogen through somatic hybridization.</title>
        <authorList>
            <person name="Li F."/>
            <person name="Upadhyaya N.M."/>
            <person name="Sperschneider J."/>
            <person name="Matny O."/>
            <person name="Nguyen-Phuc H."/>
            <person name="Mago R."/>
            <person name="Raley C."/>
            <person name="Miller M.E."/>
            <person name="Silverstein K.A.T."/>
            <person name="Henningsen E."/>
            <person name="Hirsch C.D."/>
            <person name="Visser B."/>
            <person name="Pretorius Z.A."/>
            <person name="Steffenson B.J."/>
            <person name="Schwessinger B."/>
            <person name="Dodds P.N."/>
            <person name="Figueroa M."/>
        </authorList>
    </citation>
    <scope>NUCLEOTIDE SEQUENCE [LARGE SCALE GENOMIC DNA]</scope>
    <source>
        <strain evidence="3">21-0</strain>
        <strain evidence="2 5">Ug99</strain>
    </source>
</reference>
<feature type="region of interest" description="Disordered" evidence="1">
    <location>
        <begin position="277"/>
        <end position="296"/>
    </location>
</feature>
<dbReference type="OrthoDB" id="2507728at2759"/>
<dbReference type="Proteomes" id="UP000324748">
    <property type="component" value="Unassembled WGS sequence"/>
</dbReference>
<gene>
    <name evidence="3" type="ORF">PGT21_011042</name>
    <name evidence="2" type="ORF">PGTUg99_001839</name>
</gene>
<dbReference type="PANTHER" id="PTHR33246:SF51">
    <property type="entry name" value="MYB_SANT-LIKE DOMAIN-CONTAINING PROTEIN"/>
    <property type="match status" value="1"/>
</dbReference>
<accession>A0A5B0P6L9</accession>
<name>A0A5B0P6L9_PUCGR</name>